<dbReference type="SMART" id="SM00100">
    <property type="entry name" value="cNMP"/>
    <property type="match status" value="1"/>
</dbReference>
<evidence type="ECO:0000313" key="7">
    <source>
        <dbReference type="EMBL" id="GEO38798.1"/>
    </source>
</evidence>
<dbReference type="GO" id="GO:0003700">
    <property type="term" value="F:DNA-binding transcription factor activity"/>
    <property type="evidence" value="ECO:0007669"/>
    <property type="project" value="InterPro"/>
</dbReference>
<feature type="domain" description="Cyclic nucleotide-binding" evidence="5">
    <location>
        <begin position="44"/>
        <end position="101"/>
    </location>
</feature>
<dbReference type="Gene3D" id="2.60.120.10">
    <property type="entry name" value="Jelly Rolls"/>
    <property type="match status" value="1"/>
</dbReference>
<dbReference type="InterPro" id="IPR018490">
    <property type="entry name" value="cNMP-bd_dom_sf"/>
</dbReference>
<proteinExistence type="predicted"/>
<evidence type="ECO:0000259" key="5">
    <source>
        <dbReference type="PROSITE" id="PS50042"/>
    </source>
</evidence>
<evidence type="ECO:0000256" key="3">
    <source>
        <dbReference type="ARBA" id="ARBA00023163"/>
    </source>
</evidence>
<keyword evidence="2" id="KW-0238">DNA-binding</keyword>
<comment type="caution">
    <text evidence="7">The sequence shown here is derived from an EMBL/GenBank/DDBJ whole genome shotgun (WGS) entry which is preliminary data.</text>
</comment>
<dbReference type="CDD" id="cd00038">
    <property type="entry name" value="CAP_ED"/>
    <property type="match status" value="1"/>
</dbReference>
<dbReference type="Pfam" id="PF00027">
    <property type="entry name" value="cNMP_binding"/>
    <property type="match status" value="1"/>
</dbReference>
<evidence type="ECO:0000256" key="4">
    <source>
        <dbReference type="SAM" id="Coils"/>
    </source>
</evidence>
<protein>
    <recommendedName>
        <fullName evidence="9">Crp/Fnr family transcriptional regulator</fullName>
    </recommendedName>
</protein>
<dbReference type="EMBL" id="BJYZ01000013">
    <property type="protein sequence ID" value="GEO38798.1"/>
    <property type="molecule type" value="Genomic_DNA"/>
</dbReference>
<dbReference type="OrthoDB" id="7584044at2"/>
<dbReference type="PROSITE" id="PS00042">
    <property type="entry name" value="HTH_CRP_1"/>
    <property type="match status" value="1"/>
</dbReference>
<dbReference type="RefSeq" id="WP_052831147.1">
    <property type="nucleotide sequence ID" value="NZ_BJYZ01000013.1"/>
</dbReference>
<dbReference type="InterPro" id="IPR012318">
    <property type="entry name" value="HTH_CRP"/>
</dbReference>
<feature type="coiled-coil region" evidence="4">
    <location>
        <begin position="121"/>
        <end position="148"/>
    </location>
</feature>
<dbReference type="PANTHER" id="PTHR24567">
    <property type="entry name" value="CRP FAMILY TRANSCRIPTIONAL REGULATORY PROTEIN"/>
    <property type="match status" value="1"/>
</dbReference>
<keyword evidence="1" id="KW-0805">Transcription regulation</keyword>
<sequence length="246" mass="26915">MAPALAIAGTTAVGIGAFAPALPQTSTRIQWANSNWGQRPADPLDAIATPAALDRDQPLFREGDSADNVFEVTSGIIRVFKLLPDGRRQIIGFLETGDFLGLSFNENYLYTAEAVTPASVRRFSRRRLDALIDENQEVRRRLMAITANELLTAQDQMVLLGRKTAKEKLCTFLMNLSRKAARRGLNATRISMPMGRADIADYLGLTIETVSRTITCLKTAGLIRLLENHKVELADAESIAELADAA</sequence>
<dbReference type="InterPro" id="IPR014710">
    <property type="entry name" value="RmlC-like_jellyroll"/>
</dbReference>
<dbReference type="AlphaFoldDB" id="A0A512DQM4"/>
<feature type="domain" description="HTH crp-type" evidence="6">
    <location>
        <begin position="163"/>
        <end position="237"/>
    </location>
</feature>
<evidence type="ECO:0000256" key="2">
    <source>
        <dbReference type="ARBA" id="ARBA00023125"/>
    </source>
</evidence>
<dbReference type="InterPro" id="IPR036390">
    <property type="entry name" value="WH_DNA-bd_sf"/>
</dbReference>
<organism evidence="7 8">
    <name type="scientific">Skermanella aerolata</name>
    <dbReference type="NCBI Taxonomy" id="393310"/>
    <lineage>
        <taxon>Bacteria</taxon>
        <taxon>Pseudomonadati</taxon>
        <taxon>Pseudomonadota</taxon>
        <taxon>Alphaproteobacteria</taxon>
        <taxon>Rhodospirillales</taxon>
        <taxon>Azospirillaceae</taxon>
        <taxon>Skermanella</taxon>
    </lineage>
</organism>
<keyword evidence="4" id="KW-0175">Coiled coil</keyword>
<dbReference type="PROSITE" id="PS50042">
    <property type="entry name" value="CNMP_BINDING_3"/>
    <property type="match status" value="1"/>
</dbReference>
<reference evidence="7 8" key="1">
    <citation type="submission" date="2019-07" db="EMBL/GenBank/DDBJ databases">
        <title>Whole genome shotgun sequence of Skermanella aerolata NBRC 106429.</title>
        <authorList>
            <person name="Hosoyama A."/>
            <person name="Uohara A."/>
            <person name="Ohji S."/>
            <person name="Ichikawa N."/>
        </authorList>
    </citation>
    <scope>NUCLEOTIDE SEQUENCE [LARGE SCALE GENOMIC DNA]</scope>
    <source>
        <strain evidence="7 8">NBRC 106429</strain>
    </source>
</reference>
<dbReference type="Gene3D" id="1.10.10.10">
    <property type="entry name" value="Winged helix-like DNA-binding domain superfamily/Winged helix DNA-binding domain"/>
    <property type="match status" value="1"/>
</dbReference>
<dbReference type="SMART" id="SM00419">
    <property type="entry name" value="HTH_CRP"/>
    <property type="match status" value="1"/>
</dbReference>
<keyword evidence="3" id="KW-0804">Transcription</keyword>
<dbReference type="InterPro" id="IPR000595">
    <property type="entry name" value="cNMP-bd_dom"/>
</dbReference>
<dbReference type="InterPro" id="IPR036388">
    <property type="entry name" value="WH-like_DNA-bd_sf"/>
</dbReference>
<evidence type="ECO:0008006" key="9">
    <source>
        <dbReference type="Google" id="ProtNLM"/>
    </source>
</evidence>
<dbReference type="SUPFAM" id="SSF46785">
    <property type="entry name" value="Winged helix' DNA-binding domain"/>
    <property type="match status" value="1"/>
</dbReference>
<dbReference type="GO" id="GO:0005829">
    <property type="term" value="C:cytosol"/>
    <property type="evidence" value="ECO:0007669"/>
    <property type="project" value="TreeGrafter"/>
</dbReference>
<dbReference type="Pfam" id="PF13545">
    <property type="entry name" value="HTH_Crp_2"/>
    <property type="match status" value="1"/>
</dbReference>
<dbReference type="InterPro" id="IPR050397">
    <property type="entry name" value="Env_Response_Regulators"/>
</dbReference>
<accession>A0A512DQM4</accession>
<evidence type="ECO:0000256" key="1">
    <source>
        <dbReference type="ARBA" id="ARBA00023015"/>
    </source>
</evidence>
<keyword evidence="8" id="KW-1185">Reference proteome</keyword>
<dbReference type="GO" id="GO:0003677">
    <property type="term" value="F:DNA binding"/>
    <property type="evidence" value="ECO:0007669"/>
    <property type="project" value="UniProtKB-KW"/>
</dbReference>
<dbReference type="Proteomes" id="UP000321523">
    <property type="component" value="Unassembled WGS sequence"/>
</dbReference>
<dbReference type="PROSITE" id="PS51063">
    <property type="entry name" value="HTH_CRP_2"/>
    <property type="match status" value="1"/>
</dbReference>
<gene>
    <name evidence="7" type="ORF">SAE02_29460</name>
</gene>
<dbReference type="FunFam" id="1.10.10.10:FF:000028">
    <property type="entry name" value="Fumarate/nitrate reduction transcriptional regulator Fnr"/>
    <property type="match status" value="1"/>
</dbReference>
<dbReference type="SUPFAM" id="SSF51206">
    <property type="entry name" value="cAMP-binding domain-like"/>
    <property type="match status" value="1"/>
</dbReference>
<dbReference type="CDD" id="cd00092">
    <property type="entry name" value="HTH_CRP"/>
    <property type="match status" value="1"/>
</dbReference>
<evidence type="ECO:0000259" key="6">
    <source>
        <dbReference type="PROSITE" id="PS51063"/>
    </source>
</evidence>
<evidence type="ECO:0000313" key="8">
    <source>
        <dbReference type="Proteomes" id="UP000321523"/>
    </source>
</evidence>
<dbReference type="InterPro" id="IPR018335">
    <property type="entry name" value="Tscrpt_reg_HTH_Crp-type_CS"/>
</dbReference>
<name>A0A512DQM4_9PROT</name>
<dbReference type="PRINTS" id="PR00034">
    <property type="entry name" value="HTHCRP"/>
</dbReference>
<dbReference type="PANTHER" id="PTHR24567:SF75">
    <property type="entry name" value="FUMARATE AND NITRATE REDUCTION REGULATORY PROTEIN"/>
    <property type="match status" value="1"/>
</dbReference>